<dbReference type="InterPro" id="IPR036322">
    <property type="entry name" value="WD40_repeat_dom_sf"/>
</dbReference>
<evidence type="ECO:0000256" key="2">
    <source>
        <dbReference type="ARBA" id="ARBA00022517"/>
    </source>
</evidence>
<protein>
    <submittedName>
        <fullName evidence="8">Uncharacterized protein</fullName>
    </submittedName>
</protein>
<keyword evidence="4" id="KW-0853">WD repeat</keyword>
<dbReference type="InterPro" id="IPR015943">
    <property type="entry name" value="WD40/YVTN_repeat-like_dom_sf"/>
</dbReference>
<keyword evidence="5" id="KW-0677">Repeat</keyword>
<dbReference type="GO" id="GO:0006364">
    <property type="term" value="P:rRNA processing"/>
    <property type="evidence" value="ECO:0007669"/>
    <property type="project" value="UniProtKB-KW"/>
</dbReference>
<evidence type="ECO:0000313" key="9">
    <source>
        <dbReference type="Proteomes" id="UP000276991"/>
    </source>
</evidence>
<sequence length="717" mass="80578">MDWSGWEESRRIGFDIAEAAIKFSTDNRQAFIISNNDVLVVEVKSGRRMQLLTHPARIVSLYCAFPGKVSLETVTYTTDGAEYIWSTDTWTILRCREMNCTPLNVWHSYDTTLMVTKGEGKELIVTKINENEILQNQEILRTGSHNIGPSQFAVTANYFVCCEKLFVYLYTFGENGVKRFKYIGKADFMDSSLLEFISITARGDTVAASISFGRVFIWNNVSRKGINTFSYSVHWHKWAPCLALTESNTLFSAGDEGVLAKFALSELKSISKPQLLPRLQAPVRRLSLSEDSSIIAIVLADNSAHFILNSTLNVLSSVESILCSPKKSLFPLTEDPLYPNYVVHSARPGFMQWIVPSTMTSIATADVSRENPVEGENIFSDTTGYMDICEVALSQTMVVTADCDVGFDISSNRLQFWRRNKDLGSFALEYCELCGDRVIKFIRACLDFDMFITADNKGILCIWERMENDEKKWCKFSEVHWMGVPILHMSRIQKSHFATIHDINGKNDGVVALWSMEQGKYPRVVHVHQGNDKLTAVEWGPPNSANLLIISSKSCIYAFNVYTLAPLWIVCEPDLRLAVTSQFTVAYNKNVISVIDSSSGTLLCQRKLNANLESVIAVGEGRTFTVIAAYEKGYGVIARSELLEEAQKQLYARNTKLKKTPFSNLLTVGKKEVKNSEVPVEILSNLEIFSGPSYSLAPMPYLAQKFIRSCFLLPQQL</sequence>
<dbReference type="OrthoDB" id="4096at2759"/>
<dbReference type="PANTHER" id="PTHR44215">
    <property type="entry name" value="WD REPEAT-CONTAINING PROTEIN 75"/>
    <property type="match status" value="1"/>
</dbReference>
<proteinExistence type="predicted"/>
<dbReference type="GO" id="GO:0032040">
    <property type="term" value="C:small-subunit processome"/>
    <property type="evidence" value="ECO:0007669"/>
    <property type="project" value="InterPro"/>
</dbReference>
<evidence type="ECO:0000256" key="4">
    <source>
        <dbReference type="ARBA" id="ARBA00022574"/>
    </source>
</evidence>
<dbReference type="PANTHER" id="PTHR44215:SF1">
    <property type="entry name" value="WD REPEAT-CONTAINING PROTEIN 75"/>
    <property type="match status" value="1"/>
</dbReference>
<dbReference type="Gene3D" id="2.130.10.10">
    <property type="entry name" value="YVTN repeat-like/Quinoprotein amine dehydrogenase"/>
    <property type="match status" value="2"/>
</dbReference>
<gene>
    <name evidence="8" type="ORF">NAV_LOCUS6728</name>
</gene>
<dbReference type="SUPFAM" id="SSF50978">
    <property type="entry name" value="WD40 repeat-like"/>
    <property type="match status" value="2"/>
</dbReference>
<keyword evidence="9" id="KW-1185">Reference proteome</keyword>
<accession>A0A498SI39</accession>
<dbReference type="AlphaFoldDB" id="A0A498SI39"/>
<dbReference type="GO" id="GO:0003723">
    <property type="term" value="F:RNA binding"/>
    <property type="evidence" value="ECO:0007669"/>
    <property type="project" value="InterPro"/>
</dbReference>
<evidence type="ECO:0000256" key="5">
    <source>
        <dbReference type="ARBA" id="ARBA00022737"/>
    </source>
</evidence>
<dbReference type="Proteomes" id="UP000276991">
    <property type="component" value="Unassembled WGS sequence"/>
</dbReference>
<dbReference type="InterPro" id="IPR053826">
    <property type="entry name" value="WDR75"/>
</dbReference>
<evidence type="ECO:0000256" key="6">
    <source>
        <dbReference type="ARBA" id="ARBA00023163"/>
    </source>
</evidence>
<dbReference type="GO" id="GO:2000234">
    <property type="term" value="P:positive regulation of rRNA processing"/>
    <property type="evidence" value="ECO:0007669"/>
    <property type="project" value="TreeGrafter"/>
</dbReference>
<keyword evidence="2" id="KW-0690">Ribosome biogenesis</keyword>
<dbReference type="EMBL" id="UPTC01001459">
    <property type="protein sequence ID" value="VBB31937.1"/>
    <property type="molecule type" value="Genomic_DNA"/>
</dbReference>
<keyword evidence="6" id="KW-0804">Transcription</keyword>
<dbReference type="STRING" id="6277.A0A498SI39"/>
<dbReference type="GO" id="GO:0045943">
    <property type="term" value="P:positive regulation of transcription by RNA polymerase I"/>
    <property type="evidence" value="ECO:0007669"/>
    <property type="project" value="InterPro"/>
</dbReference>
<keyword evidence="3" id="KW-0698">rRNA processing</keyword>
<evidence type="ECO:0000256" key="3">
    <source>
        <dbReference type="ARBA" id="ARBA00022552"/>
    </source>
</evidence>
<evidence type="ECO:0000313" key="8">
    <source>
        <dbReference type="EMBL" id="VBB31937.1"/>
    </source>
</evidence>
<evidence type="ECO:0000256" key="1">
    <source>
        <dbReference type="ARBA" id="ARBA00004604"/>
    </source>
</evidence>
<evidence type="ECO:0000256" key="7">
    <source>
        <dbReference type="ARBA" id="ARBA00023242"/>
    </source>
</evidence>
<keyword evidence="7" id="KW-0539">Nucleus</keyword>
<organism evidence="8 9">
    <name type="scientific">Acanthocheilonema viteae</name>
    <name type="common">Filarial nematode worm</name>
    <name type="synonym">Dipetalonema viteae</name>
    <dbReference type="NCBI Taxonomy" id="6277"/>
    <lineage>
        <taxon>Eukaryota</taxon>
        <taxon>Metazoa</taxon>
        <taxon>Ecdysozoa</taxon>
        <taxon>Nematoda</taxon>
        <taxon>Chromadorea</taxon>
        <taxon>Rhabditida</taxon>
        <taxon>Spirurina</taxon>
        <taxon>Spiruromorpha</taxon>
        <taxon>Filarioidea</taxon>
        <taxon>Onchocercidae</taxon>
        <taxon>Acanthocheilonema</taxon>
    </lineage>
</organism>
<name>A0A498SI39_ACAVI</name>
<reference evidence="8 9" key="1">
    <citation type="submission" date="2018-08" db="EMBL/GenBank/DDBJ databases">
        <authorList>
            <person name="Laetsch R D."/>
            <person name="Stevens L."/>
            <person name="Kumar S."/>
            <person name="Blaxter L. M."/>
        </authorList>
    </citation>
    <scope>NUCLEOTIDE SEQUENCE [LARGE SCALE GENOMIC DNA]</scope>
</reference>
<comment type="subcellular location">
    <subcellularLocation>
        <location evidence="1">Nucleus</location>
        <location evidence="1">Nucleolus</location>
    </subcellularLocation>
</comment>